<proteinExistence type="predicted"/>
<evidence type="ECO:0000313" key="2">
    <source>
        <dbReference type="Proteomes" id="UP001168877"/>
    </source>
</evidence>
<reference evidence="1" key="2">
    <citation type="submission" date="2023-06" db="EMBL/GenBank/DDBJ databases">
        <authorList>
            <person name="Swenson N.G."/>
            <person name="Wegrzyn J.L."/>
            <person name="Mcevoy S.L."/>
        </authorList>
    </citation>
    <scope>NUCLEOTIDE SEQUENCE</scope>
    <source>
        <strain evidence="1">NS2018</strain>
        <tissue evidence="1">Leaf</tissue>
    </source>
</reference>
<gene>
    <name evidence="1" type="ORF">LWI29_006299</name>
</gene>
<protein>
    <recommendedName>
        <fullName evidence="3">Mitochondrial protein</fullName>
    </recommendedName>
</protein>
<comment type="caution">
    <text evidence="1">The sequence shown here is derived from an EMBL/GenBank/DDBJ whole genome shotgun (WGS) entry which is preliminary data.</text>
</comment>
<accession>A0AA39SFH5</accession>
<name>A0AA39SFH5_ACESA</name>
<dbReference type="Proteomes" id="UP001168877">
    <property type="component" value="Unassembled WGS sequence"/>
</dbReference>
<keyword evidence="2" id="KW-1185">Reference proteome</keyword>
<reference evidence="1" key="1">
    <citation type="journal article" date="2022" name="Plant J.">
        <title>Strategies of tolerance reflected in two North American maple genomes.</title>
        <authorList>
            <person name="McEvoy S.L."/>
            <person name="Sezen U.U."/>
            <person name="Trouern-Trend A."/>
            <person name="McMahon S.M."/>
            <person name="Schaberg P.G."/>
            <person name="Yang J."/>
            <person name="Wegrzyn J.L."/>
            <person name="Swenson N.G."/>
        </authorList>
    </citation>
    <scope>NUCLEOTIDE SEQUENCE</scope>
    <source>
        <strain evidence="1">NS2018</strain>
    </source>
</reference>
<organism evidence="1 2">
    <name type="scientific">Acer saccharum</name>
    <name type="common">Sugar maple</name>
    <dbReference type="NCBI Taxonomy" id="4024"/>
    <lineage>
        <taxon>Eukaryota</taxon>
        <taxon>Viridiplantae</taxon>
        <taxon>Streptophyta</taxon>
        <taxon>Embryophyta</taxon>
        <taxon>Tracheophyta</taxon>
        <taxon>Spermatophyta</taxon>
        <taxon>Magnoliopsida</taxon>
        <taxon>eudicotyledons</taxon>
        <taxon>Gunneridae</taxon>
        <taxon>Pentapetalae</taxon>
        <taxon>rosids</taxon>
        <taxon>malvids</taxon>
        <taxon>Sapindales</taxon>
        <taxon>Sapindaceae</taxon>
        <taxon>Hippocastanoideae</taxon>
        <taxon>Acereae</taxon>
        <taxon>Acer</taxon>
    </lineage>
</organism>
<evidence type="ECO:0000313" key="1">
    <source>
        <dbReference type="EMBL" id="KAK0591681.1"/>
    </source>
</evidence>
<dbReference type="EMBL" id="JAUESC010000380">
    <property type="protein sequence ID" value="KAK0591681.1"/>
    <property type="molecule type" value="Genomic_DNA"/>
</dbReference>
<evidence type="ECO:0008006" key="3">
    <source>
        <dbReference type="Google" id="ProtNLM"/>
    </source>
</evidence>
<dbReference type="AlphaFoldDB" id="A0AA39SFH5"/>
<sequence>MKHKFDITNLGKMRYFLGLEVLQRSIGVFISQKKYALKVLQRFGMDRSNFVHNHIVPSFKLVKDEVSLISRYVENPTELYLGFGIFYRKGGDDELGVYIDSDYVGDLEDRKSTSDFLCIWAAPRNLTAKIPKSSKNGE</sequence>